<dbReference type="GO" id="GO:0030488">
    <property type="term" value="P:tRNA methylation"/>
    <property type="evidence" value="ECO:0000318"/>
    <property type="project" value="GO_Central"/>
</dbReference>
<organism evidence="3 4">
    <name type="scientific">Klebsormidium nitens</name>
    <name type="common">Green alga</name>
    <name type="synonym">Ulothrix nitens</name>
    <dbReference type="NCBI Taxonomy" id="105231"/>
    <lineage>
        <taxon>Eukaryota</taxon>
        <taxon>Viridiplantae</taxon>
        <taxon>Streptophyta</taxon>
        <taxon>Klebsormidiophyceae</taxon>
        <taxon>Klebsormidiales</taxon>
        <taxon>Klebsormidiaceae</taxon>
        <taxon>Klebsormidium</taxon>
    </lineage>
</organism>
<evidence type="ECO:0000313" key="3">
    <source>
        <dbReference type="EMBL" id="GAQ80022.1"/>
    </source>
</evidence>
<dbReference type="SUPFAM" id="SSF53335">
    <property type="entry name" value="S-adenosyl-L-methionine-dependent methyltransferases"/>
    <property type="match status" value="1"/>
</dbReference>
<keyword evidence="4" id="KW-1185">Reference proteome</keyword>
<dbReference type="CDD" id="cd11715">
    <property type="entry name" value="THUMP_AdoMetMT"/>
    <property type="match status" value="1"/>
</dbReference>
<dbReference type="InterPro" id="IPR029063">
    <property type="entry name" value="SAM-dependent_MTases_sf"/>
</dbReference>
<evidence type="ECO:0000313" key="4">
    <source>
        <dbReference type="Proteomes" id="UP000054558"/>
    </source>
</evidence>
<dbReference type="InterPro" id="IPR000241">
    <property type="entry name" value="RlmKL-like_Mtase"/>
</dbReference>
<dbReference type="PANTHER" id="PTHR14911">
    <property type="entry name" value="THUMP DOMAIN-CONTAINING"/>
    <property type="match status" value="1"/>
</dbReference>
<feature type="region of interest" description="Disordered" evidence="1">
    <location>
        <begin position="196"/>
        <end position="229"/>
    </location>
</feature>
<name>A0A1Y1HQF3_KLENI</name>
<dbReference type="Pfam" id="PF01170">
    <property type="entry name" value="UPF0020"/>
    <property type="match status" value="1"/>
</dbReference>
<protein>
    <recommendedName>
        <fullName evidence="2">Ribosomal RNA large subunit methyltransferase K/L-like methyltransferase domain-containing protein</fullName>
    </recommendedName>
</protein>
<reference evidence="3 4" key="1">
    <citation type="journal article" date="2014" name="Nat. Commun.">
        <title>Klebsormidium flaccidum genome reveals primary factors for plant terrestrial adaptation.</title>
        <authorList>
            <person name="Hori K."/>
            <person name="Maruyama F."/>
            <person name="Fujisawa T."/>
            <person name="Togashi T."/>
            <person name="Yamamoto N."/>
            <person name="Seo M."/>
            <person name="Sato S."/>
            <person name="Yamada T."/>
            <person name="Mori H."/>
            <person name="Tajima N."/>
            <person name="Moriyama T."/>
            <person name="Ikeuchi M."/>
            <person name="Watanabe M."/>
            <person name="Wada H."/>
            <person name="Kobayashi K."/>
            <person name="Saito M."/>
            <person name="Masuda T."/>
            <person name="Sasaki-Sekimoto Y."/>
            <person name="Mashiguchi K."/>
            <person name="Awai K."/>
            <person name="Shimojima M."/>
            <person name="Masuda S."/>
            <person name="Iwai M."/>
            <person name="Nobusawa T."/>
            <person name="Narise T."/>
            <person name="Kondo S."/>
            <person name="Saito H."/>
            <person name="Sato R."/>
            <person name="Murakawa M."/>
            <person name="Ihara Y."/>
            <person name="Oshima-Yamada Y."/>
            <person name="Ohtaka K."/>
            <person name="Satoh M."/>
            <person name="Sonobe K."/>
            <person name="Ishii M."/>
            <person name="Ohtani R."/>
            <person name="Kanamori-Sato M."/>
            <person name="Honoki R."/>
            <person name="Miyazaki D."/>
            <person name="Mochizuki H."/>
            <person name="Umetsu J."/>
            <person name="Higashi K."/>
            <person name="Shibata D."/>
            <person name="Kamiya Y."/>
            <person name="Sato N."/>
            <person name="Nakamura Y."/>
            <person name="Tabata S."/>
            <person name="Ida S."/>
            <person name="Kurokawa K."/>
            <person name="Ohta H."/>
        </authorList>
    </citation>
    <scope>NUCLEOTIDE SEQUENCE [LARGE SCALE GENOMIC DNA]</scope>
    <source>
        <strain evidence="3 4">NIES-2285</strain>
    </source>
</reference>
<dbReference type="GO" id="GO:0043527">
    <property type="term" value="C:tRNA methyltransferase complex"/>
    <property type="evidence" value="ECO:0007669"/>
    <property type="project" value="UniProtKB-ARBA"/>
</dbReference>
<dbReference type="Proteomes" id="UP000054558">
    <property type="component" value="Unassembled WGS sequence"/>
</dbReference>
<dbReference type="AlphaFoldDB" id="A0A1Y1HQF3"/>
<dbReference type="Gene3D" id="3.40.50.150">
    <property type="entry name" value="Vaccinia Virus protein VP39"/>
    <property type="match status" value="1"/>
</dbReference>
<accession>A0A1Y1HQF3</accession>
<dbReference type="STRING" id="105231.A0A1Y1HQF3"/>
<gene>
    <name evidence="3" type="ORF">KFL_000440230</name>
</gene>
<dbReference type="Gene3D" id="3.30.2130.30">
    <property type="match status" value="1"/>
</dbReference>
<dbReference type="GO" id="GO:0016423">
    <property type="term" value="F:tRNA (guanine) methyltransferase activity"/>
    <property type="evidence" value="ECO:0000318"/>
    <property type="project" value="GO_Central"/>
</dbReference>
<dbReference type="FunFam" id="3.40.50.150:FF:000073">
    <property type="entry name" value="THUMP domain containing 3"/>
    <property type="match status" value="1"/>
</dbReference>
<evidence type="ECO:0000256" key="1">
    <source>
        <dbReference type="SAM" id="MobiDB-lite"/>
    </source>
</evidence>
<feature type="domain" description="Ribosomal RNA large subunit methyltransferase K/L-like methyltransferase" evidence="2">
    <location>
        <begin position="233"/>
        <end position="384"/>
    </location>
</feature>
<sequence length="460" mass="50177">MEAGCSFGPYLSTCAGGLENVLLQELASRLYGVQVLSSHAGATVFSTSGRPEDLKALRAADNIYAYLIHKEGVPLDKEQGLAYLQAIAMEIDWGRALATFRQWNPGVAIIAWPSSNSSEGCSAALPRFRVTCERRTLKLPKHGYTSMEAAGWLGAGVGALLGWPVSMTHFDVELIATITDDEVLLSLSLLYSPRAKQNASATGPPDAANEMGREEEPLQAKAHHQSRQLYSHRPYRSDLVRTSLKPSTAYALCQLADIRPGHVVLDPLCGCGTIPLEAADFYGPSIAAFAGELLEDAVAKAGRNLAAGQQGGRPGPCDVIRWDATRLPWRDRTVDRVISDMPFGILCGSPKERNNVFPSVLKEIARVLVPGTGRAVLLCQGRKVRADLKRVPTRDFFLLEKTFSIDMEGILVDVHILQRTEVEVVVKPRLTPNRRRDRSRQRKGAANLTGLPAAFVDPME</sequence>
<evidence type="ECO:0000259" key="2">
    <source>
        <dbReference type="Pfam" id="PF01170"/>
    </source>
</evidence>
<dbReference type="EMBL" id="DF236993">
    <property type="protein sequence ID" value="GAQ80022.1"/>
    <property type="molecule type" value="Genomic_DNA"/>
</dbReference>
<proteinExistence type="predicted"/>
<dbReference type="OrthoDB" id="47730at2759"/>
<dbReference type="CDD" id="cd02440">
    <property type="entry name" value="AdoMet_MTases"/>
    <property type="match status" value="1"/>
</dbReference>
<dbReference type="SUPFAM" id="SSF143437">
    <property type="entry name" value="THUMP domain-like"/>
    <property type="match status" value="1"/>
</dbReference>
<dbReference type="PANTHER" id="PTHR14911:SF13">
    <property type="entry name" value="TRNA (GUANINE(6)-N2)-METHYLTRANSFERASE THUMP3"/>
    <property type="match status" value="1"/>
</dbReference>
<dbReference type="OMA" id="RYRVTCE"/>